<dbReference type="InterPro" id="IPR050767">
    <property type="entry name" value="Sel1_AlgK"/>
</dbReference>
<feature type="signal peptide" evidence="1">
    <location>
        <begin position="1"/>
        <end position="19"/>
    </location>
</feature>
<dbReference type="PANTHER" id="PTHR11102:SF160">
    <property type="entry name" value="ERAD-ASSOCIATED E3 UBIQUITIN-PROTEIN LIGASE COMPONENT HRD3"/>
    <property type="match status" value="1"/>
</dbReference>
<reference evidence="2 3" key="1">
    <citation type="submission" date="2017-10" db="EMBL/GenBank/DDBJ databases">
        <title>Paenichitinophaga pekingensis gen. nov., sp. nov., isolated from activated sludge.</title>
        <authorList>
            <person name="Jin D."/>
            <person name="Kong X."/>
            <person name="Deng Y."/>
            <person name="Bai Z."/>
        </authorList>
    </citation>
    <scope>NUCLEOTIDE SEQUENCE [LARGE SCALE GENOMIC DNA]</scope>
    <source>
        <strain evidence="2 3">13</strain>
    </source>
</reference>
<gene>
    <name evidence="2" type="ORF">COR50_11880</name>
</gene>
<organism evidence="2 3">
    <name type="scientific">Chitinophaga caeni</name>
    <dbReference type="NCBI Taxonomy" id="2029983"/>
    <lineage>
        <taxon>Bacteria</taxon>
        <taxon>Pseudomonadati</taxon>
        <taxon>Bacteroidota</taxon>
        <taxon>Chitinophagia</taxon>
        <taxon>Chitinophagales</taxon>
        <taxon>Chitinophagaceae</taxon>
        <taxon>Chitinophaga</taxon>
    </lineage>
</organism>
<evidence type="ECO:0008006" key="4">
    <source>
        <dbReference type="Google" id="ProtNLM"/>
    </source>
</evidence>
<accession>A0A291R0W0</accession>
<dbReference type="Proteomes" id="UP000220133">
    <property type="component" value="Chromosome"/>
</dbReference>
<keyword evidence="1" id="KW-0732">Signal</keyword>
<dbReference type="AlphaFoldDB" id="A0A291R0W0"/>
<dbReference type="PANTHER" id="PTHR11102">
    <property type="entry name" value="SEL-1-LIKE PROTEIN"/>
    <property type="match status" value="1"/>
</dbReference>
<evidence type="ECO:0000313" key="2">
    <source>
        <dbReference type="EMBL" id="ATL49840.1"/>
    </source>
</evidence>
<dbReference type="InterPro" id="IPR011990">
    <property type="entry name" value="TPR-like_helical_dom_sf"/>
</dbReference>
<dbReference type="Pfam" id="PF08238">
    <property type="entry name" value="Sel1"/>
    <property type="match status" value="3"/>
</dbReference>
<feature type="chain" id="PRO_5012764754" description="Sel1 repeat family protein" evidence="1">
    <location>
        <begin position="20"/>
        <end position="129"/>
    </location>
</feature>
<dbReference type="RefSeq" id="WP_098196206.1">
    <property type="nucleotide sequence ID" value="NZ_CP023777.1"/>
</dbReference>
<proteinExistence type="predicted"/>
<keyword evidence="3" id="KW-1185">Reference proteome</keyword>
<dbReference type="EMBL" id="CP023777">
    <property type="protein sequence ID" value="ATL49840.1"/>
    <property type="molecule type" value="Genomic_DNA"/>
</dbReference>
<name>A0A291R0W0_9BACT</name>
<dbReference type="KEGG" id="cbae:COR50_11880"/>
<evidence type="ECO:0000313" key="3">
    <source>
        <dbReference type="Proteomes" id="UP000220133"/>
    </source>
</evidence>
<dbReference type="SMART" id="SM00671">
    <property type="entry name" value="SEL1"/>
    <property type="match status" value="3"/>
</dbReference>
<dbReference type="InterPro" id="IPR006597">
    <property type="entry name" value="Sel1-like"/>
</dbReference>
<dbReference type="SUPFAM" id="SSF81901">
    <property type="entry name" value="HCP-like"/>
    <property type="match status" value="1"/>
</dbReference>
<dbReference type="OrthoDB" id="1045962at2"/>
<protein>
    <recommendedName>
        <fullName evidence="4">Sel1 repeat family protein</fullName>
    </recommendedName>
</protein>
<sequence>MKKSILLIITFFAVFAVSAQGTDSLTVLANKGVVTAQFKLAMRYLEQDDFKQAVHWIERSTKNGHPEAQNNLGVYYENGMVDGQHNYDKAFQLYTASAEQGYVVAIHNLGLCYFNGRGTTADLPKAYRY</sequence>
<dbReference type="Gene3D" id="1.25.40.10">
    <property type="entry name" value="Tetratricopeptide repeat domain"/>
    <property type="match status" value="1"/>
</dbReference>
<evidence type="ECO:0000256" key="1">
    <source>
        <dbReference type="SAM" id="SignalP"/>
    </source>
</evidence>